<dbReference type="InterPro" id="IPR001077">
    <property type="entry name" value="COMT_C"/>
</dbReference>
<protein>
    <submittedName>
        <fullName evidence="2">Class I SAM-dependent methyltransferase</fullName>
    </submittedName>
</protein>
<dbReference type="GO" id="GO:0032259">
    <property type="term" value="P:methylation"/>
    <property type="evidence" value="ECO:0007669"/>
    <property type="project" value="UniProtKB-KW"/>
</dbReference>
<keyword evidence="2" id="KW-0489">Methyltransferase</keyword>
<gene>
    <name evidence="2" type="ORF">OM944_10470</name>
</gene>
<keyword evidence="3" id="KW-1185">Reference proteome</keyword>
<dbReference type="EMBL" id="CP110226">
    <property type="protein sequence ID" value="UZD21098.1"/>
    <property type="molecule type" value="Genomic_DNA"/>
</dbReference>
<keyword evidence="2" id="KW-0808">Transferase</keyword>
<reference evidence="2" key="1">
    <citation type="submission" date="2022-10" db="EMBL/GenBank/DDBJ databases">
        <title>Algoriphagus sp. a novel bacteria isolate from halophytes salicornia europaea.</title>
        <authorList>
            <person name="Peng Y."/>
            <person name="Jiang L."/>
            <person name="Lee J."/>
        </authorList>
    </citation>
    <scope>NUCLEOTIDE SEQUENCE</scope>
    <source>
        <strain evidence="2">TR-M5</strain>
    </source>
</reference>
<dbReference type="CDD" id="cd02440">
    <property type="entry name" value="AdoMet_MTases"/>
    <property type="match status" value="1"/>
</dbReference>
<dbReference type="SUPFAM" id="SSF53335">
    <property type="entry name" value="S-adenosyl-L-methionine-dependent methyltransferases"/>
    <property type="match status" value="1"/>
</dbReference>
<feature type="domain" description="O-methyltransferase C-terminal" evidence="1">
    <location>
        <begin position="69"/>
        <end position="177"/>
    </location>
</feature>
<evidence type="ECO:0000313" key="2">
    <source>
        <dbReference type="EMBL" id="UZD21098.1"/>
    </source>
</evidence>
<dbReference type="Proteomes" id="UP001163156">
    <property type="component" value="Chromosome"/>
</dbReference>
<evidence type="ECO:0000259" key="1">
    <source>
        <dbReference type="Pfam" id="PF00891"/>
    </source>
</evidence>
<dbReference type="Pfam" id="PF00891">
    <property type="entry name" value="Methyltransf_2"/>
    <property type="match status" value="1"/>
</dbReference>
<sequence>MKDQYSLLAPWYSSLVKFIFGQKLKEAKLCFLDDAKSKRVLIIGGGDGLDYAEIEADISGEYWELSDSMLKKAKANLQFSQLDFRLGNFEAGKKSDEVWLHFVLDTLPDEAIESLLEEIKLALKAGGRIVFADFFRPKNYRQKFLNQVMITFFRLVAGHHRKDLPDYSGFFSKKGFSKTEEQRFMEGWVKAQVWRLK</sequence>
<name>A0ABY6MBT3_9BACT</name>
<accession>A0ABY6MBT3</accession>
<evidence type="ECO:0000313" key="3">
    <source>
        <dbReference type="Proteomes" id="UP001163156"/>
    </source>
</evidence>
<proteinExistence type="predicted"/>
<dbReference type="InterPro" id="IPR029063">
    <property type="entry name" value="SAM-dependent_MTases_sf"/>
</dbReference>
<organism evidence="2 3">
    <name type="scientific">Algoriphagus halophytocola</name>
    <dbReference type="NCBI Taxonomy" id="2991499"/>
    <lineage>
        <taxon>Bacteria</taxon>
        <taxon>Pseudomonadati</taxon>
        <taxon>Bacteroidota</taxon>
        <taxon>Cytophagia</taxon>
        <taxon>Cytophagales</taxon>
        <taxon>Cyclobacteriaceae</taxon>
        <taxon>Algoriphagus</taxon>
    </lineage>
</organism>
<dbReference type="RefSeq" id="WP_264807546.1">
    <property type="nucleotide sequence ID" value="NZ_CP110226.1"/>
</dbReference>
<dbReference type="GO" id="GO:0008168">
    <property type="term" value="F:methyltransferase activity"/>
    <property type="evidence" value="ECO:0007669"/>
    <property type="project" value="UniProtKB-KW"/>
</dbReference>
<dbReference type="Gene3D" id="3.40.50.150">
    <property type="entry name" value="Vaccinia Virus protein VP39"/>
    <property type="match status" value="1"/>
</dbReference>